<feature type="domain" description="HTH cro/C1-type" evidence="1">
    <location>
        <begin position="10"/>
        <end position="65"/>
    </location>
</feature>
<dbReference type="CDD" id="cd00093">
    <property type="entry name" value="HTH_XRE"/>
    <property type="match status" value="1"/>
</dbReference>
<dbReference type="InterPro" id="IPR001387">
    <property type="entry name" value="Cro/C1-type_HTH"/>
</dbReference>
<protein>
    <recommendedName>
        <fullName evidence="1">HTH cro/C1-type domain-containing protein</fullName>
    </recommendedName>
</protein>
<organism evidence="2 3">
    <name type="scientific">Pontibacter flavimaris</name>
    <dbReference type="NCBI Taxonomy" id="1797110"/>
    <lineage>
        <taxon>Bacteria</taxon>
        <taxon>Pseudomonadati</taxon>
        <taxon>Bacteroidota</taxon>
        <taxon>Cytophagia</taxon>
        <taxon>Cytophagales</taxon>
        <taxon>Hymenobacteraceae</taxon>
        <taxon>Pontibacter</taxon>
    </lineage>
</organism>
<name>A0A1Q5PDH6_9BACT</name>
<keyword evidence="3" id="KW-1185">Reference proteome</keyword>
<dbReference type="AlphaFoldDB" id="A0A1Q5PDH6"/>
<dbReference type="OrthoDB" id="980419at2"/>
<gene>
    <name evidence="2" type="ORF">A3841_18295</name>
</gene>
<dbReference type="Gene3D" id="1.10.260.40">
    <property type="entry name" value="lambda repressor-like DNA-binding domains"/>
    <property type="match status" value="1"/>
</dbReference>
<dbReference type="GO" id="GO:0003677">
    <property type="term" value="F:DNA binding"/>
    <property type="evidence" value="ECO:0007669"/>
    <property type="project" value="InterPro"/>
</dbReference>
<dbReference type="InterPro" id="IPR010982">
    <property type="entry name" value="Lambda_DNA-bd_dom_sf"/>
</dbReference>
<dbReference type="PROSITE" id="PS50943">
    <property type="entry name" value="HTH_CROC1"/>
    <property type="match status" value="1"/>
</dbReference>
<comment type="caution">
    <text evidence="2">The sequence shown here is derived from an EMBL/GenBank/DDBJ whole genome shotgun (WGS) entry which is preliminary data.</text>
</comment>
<reference evidence="2 3" key="1">
    <citation type="submission" date="2016-03" db="EMBL/GenBank/DDBJ databases">
        <title>Genome sequence of Pontibacter sp. nov., of the family cytophagaceae, isolated from marine sediment of the Yellow Sea, China.</title>
        <authorList>
            <person name="Zhang G."/>
            <person name="Zhang R."/>
        </authorList>
    </citation>
    <scope>NUCLEOTIDE SEQUENCE [LARGE SCALE GENOMIC DNA]</scope>
    <source>
        <strain evidence="2 3">S10-8</strain>
    </source>
</reference>
<evidence type="ECO:0000259" key="1">
    <source>
        <dbReference type="PROSITE" id="PS50943"/>
    </source>
</evidence>
<dbReference type="RefSeq" id="WP_073852379.1">
    <property type="nucleotide sequence ID" value="NZ_LVWA01000005.1"/>
</dbReference>
<sequence>MDIKSTITRLETLIEHLQLSQNKFAAKLGTSSAMMSQVLKKDKNVGVDFFFKLLNAYPNLSSEWLFRGIGSMFLDEQANPIIAQVTQEAVQIPVRIDLKISINGKQVAL</sequence>
<dbReference type="STRING" id="1797110.A3841_18295"/>
<proteinExistence type="predicted"/>
<accession>A0A1Q5PDH6</accession>
<evidence type="ECO:0000313" key="3">
    <source>
        <dbReference type="Proteomes" id="UP000186551"/>
    </source>
</evidence>
<dbReference type="EMBL" id="LVWA01000005">
    <property type="protein sequence ID" value="OKL40276.1"/>
    <property type="molecule type" value="Genomic_DNA"/>
</dbReference>
<evidence type="ECO:0000313" key="2">
    <source>
        <dbReference type="EMBL" id="OKL40276.1"/>
    </source>
</evidence>
<dbReference type="Proteomes" id="UP000186551">
    <property type="component" value="Unassembled WGS sequence"/>
</dbReference>
<dbReference type="SUPFAM" id="SSF47413">
    <property type="entry name" value="lambda repressor-like DNA-binding domains"/>
    <property type="match status" value="1"/>
</dbReference>